<accession>A0A8T1W1A6</accession>
<organism evidence="2 3">
    <name type="scientific">Phytophthora pseudosyringae</name>
    <dbReference type="NCBI Taxonomy" id="221518"/>
    <lineage>
        <taxon>Eukaryota</taxon>
        <taxon>Sar</taxon>
        <taxon>Stramenopiles</taxon>
        <taxon>Oomycota</taxon>
        <taxon>Peronosporomycetes</taxon>
        <taxon>Peronosporales</taxon>
        <taxon>Peronosporaceae</taxon>
        <taxon>Phytophthora</taxon>
    </lineage>
</organism>
<proteinExistence type="predicted"/>
<evidence type="ECO:0000313" key="3">
    <source>
        <dbReference type="Proteomes" id="UP000694044"/>
    </source>
</evidence>
<gene>
    <name evidence="2" type="ORF">PHYPSEUDO_001107</name>
</gene>
<dbReference type="OrthoDB" id="206118at2759"/>
<keyword evidence="3" id="KW-1185">Reference proteome</keyword>
<feature type="region of interest" description="Disordered" evidence="1">
    <location>
        <begin position="417"/>
        <end position="444"/>
    </location>
</feature>
<evidence type="ECO:0000256" key="1">
    <source>
        <dbReference type="SAM" id="MobiDB-lite"/>
    </source>
</evidence>
<name>A0A8T1W1A6_9STRA</name>
<feature type="compositionally biased region" description="Basic and acidic residues" evidence="1">
    <location>
        <begin position="224"/>
        <end position="234"/>
    </location>
</feature>
<feature type="compositionally biased region" description="Basic and acidic residues" evidence="1">
    <location>
        <begin position="428"/>
        <end position="444"/>
    </location>
</feature>
<sequence length="1367" mass="154639">MKLNGREKRSTTASSIKSVQEAEFAVRSSIAVREEYKAKLRALLSIIAPHSWRGSSPEQPNCERSKIFPKPKQKKKAKRVGLDALEIPEGKEIYVLGDLLLLARAASVDVVENIQAWREVVHGGMPRPYVYDNSNYLLGMCEDLDFLDQGGDLVEWLGFRLVRNPFIVDRAIDDVVSSRLAMSVHEDRSLKYWSSASWRRNTKLTSTQGILPNPSKPPAFEPDPVSKTRWKEHPPPQPLVKPLASISPEDDVVDGSRIAAAQEVLMDEESFHGRLLALKAAQEYLNRGPSTFERGTINNATEPPAVYDAIAMLNSKLKTVEYRSALLRRECAQVERTVRDLRNQTNWTALRRDCDRTKHHRVWHCRDMYRQEALKFYAKLVDKLEHCLEVLNGEENRFSGESDTCKARMSELRVEKDKQRVARHKKKKEEEEAARRGGIHIKTEERSSKLRPKKMIPHKCPQTDPEPVAVGPEEINTTTYENFAANIENDIRVIVKRKSSIRETNRANPGTTDRQLEEKRQTSLYLKRARLDHQSRAAKEHARVLDSRRAENVAMKWEDALSRATEREAKRRARLKAQKEMMDRVASCAMFKCIHYMNGKQFLVSVYTSNARGYDLEGLRVVAYDPSSSAAFTMVMTLREFNSLGYGRTSEGLGAFCRWLCLLYEKRRRQFRLVWSGAPCPAPLRVREHDRSLVCVHKEGVRMRRARADSYSLVAVYLRTDNQSIVRFVVGSWHDEDFLLTEHAVAAHRLVIGSDLDVQWGSAGQATIVWKHHADNFKSEEQRQDNAAATSSGVLRQRIYSSEVVVNRVKYAVHMYDTSETEYTVELIPKPSKGEPVHDAIHPSASKLALYKRQVNPYNVHLSSSNFADLMSLIRFEQTPVRDNSEEPHSKWKATISPKWAGKLANYVRVLRLAKYASKIGGVFCFIAVSIVQQKSEFRAHLLLEVTWLGPTLSSSFSLGGVPTRQSLRIALLEYLRCVNASRRFAVGLTYGRNESEGDEECPSCLAYTEARTKLYEPDLALVPEVASDTSSRCSTCAMIQTRRLHAIQELIEHAGAIAPESLELIYHGYCGVCAALAPPIVLVLGSVSSSMWLLPLLEHYFASFDCSKNSFLCFVDGGEGHSIADELGFHVRDTFLQTLARDQVVVLFAADCGATVASANVFVHELHWWLYPEHHELPCHVAYIVGDNNAELDPVQLDDGGEEESDHASDFDAYLVSEAVLVEATRVLLHPDYAWQKPRQIVGASSWSSACSFLLDPAQLSAHLQQLNPLQLNAATTEVVDAYFAHAKWPRDYPDVRSSFYGLLSFMMHVQHVRHILALRSGYLQSSRIRHHTDEGETAAEQEQLAKNTSVIDCSQLKHVTETTSY</sequence>
<protein>
    <submittedName>
        <fullName evidence="2">Uncharacterized protein</fullName>
    </submittedName>
</protein>
<dbReference type="Proteomes" id="UP000694044">
    <property type="component" value="Unassembled WGS sequence"/>
</dbReference>
<comment type="caution">
    <text evidence="2">The sequence shown here is derived from an EMBL/GenBank/DDBJ whole genome shotgun (WGS) entry which is preliminary data.</text>
</comment>
<feature type="region of interest" description="Disordered" evidence="1">
    <location>
        <begin position="206"/>
        <end position="241"/>
    </location>
</feature>
<dbReference type="EMBL" id="JAGDFM010000115">
    <property type="protein sequence ID" value="KAG7385754.1"/>
    <property type="molecule type" value="Genomic_DNA"/>
</dbReference>
<evidence type="ECO:0000313" key="2">
    <source>
        <dbReference type="EMBL" id="KAG7385754.1"/>
    </source>
</evidence>
<reference evidence="2" key="1">
    <citation type="submission" date="2021-02" db="EMBL/GenBank/DDBJ databases">
        <authorList>
            <person name="Palmer J.M."/>
        </authorList>
    </citation>
    <scope>NUCLEOTIDE SEQUENCE</scope>
    <source>
        <strain evidence="2">SCRP734</strain>
    </source>
</reference>